<comment type="caution">
    <text evidence="1">The sequence shown here is derived from an EMBL/GenBank/DDBJ whole genome shotgun (WGS) entry which is preliminary data.</text>
</comment>
<evidence type="ECO:0000313" key="1">
    <source>
        <dbReference type="EMBL" id="KAH7850410.1"/>
    </source>
</evidence>
<organism evidence="1 2">
    <name type="scientific">Vaccinium darrowii</name>
    <dbReference type="NCBI Taxonomy" id="229202"/>
    <lineage>
        <taxon>Eukaryota</taxon>
        <taxon>Viridiplantae</taxon>
        <taxon>Streptophyta</taxon>
        <taxon>Embryophyta</taxon>
        <taxon>Tracheophyta</taxon>
        <taxon>Spermatophyta</taxon>
        <taxon>Magnoliopsida</taxon>
        <taxon>eudicotyledons</taxon>
        <taxon>Gunneridae</taxon>
        <taxon>Pentapetalae</taxon>
        <taxon>asterids</taxon>
        <taxon>Ericales</taxon>
        <taxon>Ericaceae</taxon>
        <taxon>Vaccinioideae</taxon>
        <taxon>Vaccinieae</taxon>
        <taxon>Vaccinium</taxon>
    </lineage>
</organism>
<dbReference type="Proteomes" id="UP000828048">
    <property type="component" value="Chromosome 7"/>
</dbReference>
<proteinExistence type="predicted"/>
<accession>A0ACB7YAI6</accession>
<keyword evidence="2" id="KW-1185">Reference proteome</keyword>
<name>A0ACB7YAI6_9ERIC</name>
<dbReference type="EMBL" id="CM037157">
    <property type="protein sequence ID" value="KAH7850410.1"/>
    <property type="molecule type" value="Genomic_DNA"/>
</dbReference>
<reference evidence="1 2" key="1">
    <citation type="journal article" date="2021" name="Hortic Res">
        <title>High-quality reference genome and annotation aids understanding of berry development for evergreen blueberry (Vaccinium darrowii).</title>
        <authorList>
            <person name="Yu J."/>
            <person name="Hulse-Kemp A.M."/>
            <person name="Babiker E."/>
            <person name="Staton M."/>
        </authorList>
    </citation>
    <scope>NUCLEOTIDE SEQUENCE [LARGE SCALE GENOMIC DNA]</scope>
    <source>
        <strain evidence="2">cv. NJ 8807/NJ 8810</strain>
        <tissue evidence="1">Young leaf</tissue>
    </source>
</reference>
<protein>
    <submittedName>
        <fullName evidence="1">Uncharacterized protein</fullName>
    </submittedName>
</protein>
<evidence type="ECO:0000313" key="2">
    <source>
        <dbReference type="Proteomes" id="UP000828048"/>
    </source>
</evidence>
<gene>
    <name evidence="1" type="ORF">Vadar_032452</name>
</gene>
<sequence>MEVAVVDDSSFLGDDQRWPPGFRFHPTDEELVLYYLKRKICRRRLKLDIISETDVYKWDPEELPGLSKLKTGDRLWFFFSPRDRKYPNGARSNRATRQGYWKATGKDRIITCNSRSVGVKKTLVFYKGRAPSGERTDWVMHEYTLDEDELKRCPAAQDYYALYKVYKKSGPGPKNGEQYGAPFREEEWADDENTNFVSDSAHKEKSVNQVNEVAAVASTRTNGQVQQFPFNDLEEFMNRLAADEPVFVPPLAVDDGYGLQVGFGEEENLSTLVDQSLTETNLPDRRQNDARASFEMTQSAASHGQHYEISEVTSDPVIYRQESHESELGDFLEIDDLIGPGLPTVPNIESNPTVDNFHFEDIDALSELDLFQDAAMFLREMSPINQEPLHPQSNFSYEMANQLGYQFQQHSSDGSQITSQVWMHDQRSVVTPTEYNQEFIPPPTPGVVCDGSSNLPVVVNQNQNQNQSGQEDDGGDSWFSSALWAFVESIPTTPASASESAALVNKAFERMSSFSRIGVGARISAGETSVAAVNPTATLPKSSTIRTRGGEIGFDELVAMLNGEDQQLAKDLPSEHTTVLVATSEKSVGHDHNCSRNVISSLQTGMSQLGLSSTPDPPSQYQAQYYPVGNFTGGGNFSGPGYMSFSQPSQMTQMPQLSQFVLNPSVQQTSYGAHMFRPQVQVVQPSIARPNGVFGQPNGQSFGQPNGQSFAGYTTAYQPLAMVASSSGSNNNSYDPSMGMYTCATNTGFTSTSAQPWIFDSGATHHVTNNLNNMTQPQLAPPAEGILVGNGTQLLVAHTDIYVGPSQALVSSVSSFSSSPSSTPLPSSSSQALLWHQKLGYPNSTMFQFITNLVYQFLSH</sequence>